<evidence type="ECO:0000256" key="2">
    <source>
        <dbReference type="ARBA" id="ARBA00022692"/>
    </source>
</evidence>
<dbReference type="GeneID" id="27686834"/>
<dbReference type="EMBL" id="KQ257454">
    <property type="protein sequence ID" value="KND01507.1"/>
    <property type="molecule type" value="Genomic_DNA"/>
</dbReference>
<organism evidence="6 7">
    <name type="scientific">Spizellomyces punctatus (strain DAOM BR117)</name>
    <dbReference type="NCBI Taxonomy" id="645134"/>
    <lineage>
        <taxon>Eukaryota</taxon>
        <taxon>Fungi</taxon>
        <taxon>Fungi incertae sedis</taxon>
        <taxon>Chytridiomycota</taxon>
        <taxon>Chytridiomycota incertae sedis</taxon>
        <taxon>Chytridiomycetes</taxon>
        <taxon>Spizellomycetales</taxon>
        <taxon>Spizellomycetaceae</taxon>
        <taxon>Spizellomyces</taxon>
    </lineage>
</organism>
<comment type="subcellular location">
    <subcellularLocation>
        <location evidence="1">Membrane</location>
        <topology evidence="1">Multi-pass membrane protein</topology>
    </subcellularLocation>
</comment>
<dbReference type="AlphaFoldDB" id="A0A0L0HK71"/>
<feature type="transmembrane region" description="Helical" evidence="5">
    <location>
        <begin position="245"/>
        <end position="271"/>
    </location>
</feature>
<evidence type="ECO:0000313" key="7">
    <source>
        <dbReference type="Proteomes" id="UP000053201"/>
    </source>
</evidence>
<keyword evidence="4 5" id="KW-0472">Membrane</keyword>
<dbReference type="PANTHER" id="PTHR34292:SF2">
    <property type="entry name" value="OUTER SPORE WALL PROTEIN LDS1"/>
    <property type="match status" value="1"/>
</dbReference>
<proteinExistence type="predicted"/>
<dbReference type="InterPro" id="IPR052786">
    <property type="entry name" value="Spore_wall_assembly"/>
</dbReference>
<dbReference type="Pfam" id="PF07264">
    <property type="entry name" value="EI24"/>
    <property type="match status" value="1"/>
</dbReference>
<sequence>MPFNELRETTAIMRKRMGEFKSDPSGFTREIGNEMVEQISSVCTASKGAYVYPIKGIGYFFSHSDLYKPIGGAVAQATLTSLAITIAMFFITFVPQAAFLSLFATPFLGIPGAVVLVLVESWLVVSLVVKALFLEPLLDDLFNRTLVHCGQAALVARNPKKQSRIAKAAKRTMDRFSPAAIARYLLTLPLNFIPVIGPLVFFILNGRRTGQAFHAQYFQLKGWTSDQVHSFIESQKGAYTAFGTLALLLQLIPFLGVVFTATSTVGAALWACDIEKSAPEIVKDSQRNSTPVLKEQ</sequence>
<evidence type="ECO:0000256" key="3">
    <source>
        <dbReference type="ARBA" id="ARBA00022989"/>
    </source>
</evidence>
<keyword evidence="2 5" id="KW-0812">Transmembrane</keyword>
<evidence type="ECO:0008006" key="8">
    <source>
        <dbReference type="Google" id="ProtNLM"/>
    </source>
</evidence>
<dbReference type="RefSeq" id="XP_016609546.1">
    <property type="nucleotide sequence ID" value="XM_016751580.1"/>
</dbReference>
<evidence type="ECO:0000256" key="1">
    <source>
        <dbReference type="ARBA" id="ARBA00004141"/>
    </source>
</evidence>
<feature type="transmembrane region" description="Helical" evidence="5">
    <location>
        <begin position="107"/>
        <end position="133"/>
    </location>
</feature>
<dbReference type="InterPro" id="IPR059112">
    <property type="entry name" value="CysZ/EI24"/>
</dbReference>
<keyword evidence="3 5" id="KW-1133">Transmembrane helix</keyword>
<dbReference type="STRING" id="645134.A0A0L0HK71"/>
<dbReference type="PANTHER" id="PTHR34292">
    <property type="entry name" value="OUTER SPORE WALL PROTEIN LDS1"/>
    <property type="match status" value="1"/>
</dbReference>
<evidence type="ECO:0000313" key="6">
    <source>
        <dbReference type="EMBL" id="KND01507.1"/>
    </source>
</evidence>
<feature type="transmembrane region" description="Helical" evidence="5">
    <location>
        <begin position="73"/>
        <end position="95"/>
    </location>
</feature>
<accession>A0A0L0HK71</accession>
<evidence type="ECO:0000256" key="4">
    <source>
        <dbReference type="ARBA" id="ARBA00023136"/>
    </source>
</evidence>
<dbReference type="InParanoid" id="A0A0L0HK71"/>
<dbReference type="VEuPathDB" id="FungiDB:SPPG_03305"/>
<dbReference type="OrthoDB" id="2107885at2759"/>
<name>A0A0L0HK71_SPIPD</name>
<evidence type="ECO:0000256" key="5">
    <source>
        <dbReference type="SAM" id="Phobius"/>
    </source>
</evidence>
<protein>
    <recommendedName>
        <fullName evidence="8">Outer spore wall protein RRT8</fullName>
    </recommendedName>
</protein>
<feature type="transmembrane region" description="Helical" evidence="5">
    <location>
        <begin position="181"/>
        <end position="204"/>
    </location>
</feature>
<dbReference type="OMA" id="GRYFQLK"/>
<gene>
    <name evidence="6" type="ORF">SPPG_03305</name>
</gene>
<dbReference type="eggNOG" id="ENOG502QVX4">
    <property type="taxonomic scope" value="Eukaryota"/>
</dbReference>
<dbReference type="Proteomes" id="UP000053201">
    <property type="component" value="Unassembled WGS sequence"/>
</dbReference>
<reference evidence="6 7" key="1">
    <citation type="submission" date="2009-08" db="EMBL/GenBank/DDBJ databases">
        <title>The Genome Sequence of Spizellomyces punctatus strain DAOM BR117.</title>
        <authorList>
            <consortium name="The Broad Institute Genome Sequencing Platform"/>
            <person name="Russ C."/>
            <person name="Cuomo C."/>
            <person name="Shea T."/>
            <person name="Young S.K."/>
            <person name="Zeng Q."/>
            <person name="Koehrsen M."/>
            <person name="Haas B."/>
            <person name="Borodovsky M."/>
            <person name="Guigo R."/>
            <person name="Alvarado L."/>
            <person name="Berlin A."/>
            <person name="Bochicchio J."/>
            <person name="Borenstein D."/>
            <person name="Chapman S."/>
            <person name="Chen Z."/>
            <person name="Engels R."/>
            <person name="Freedman E."/>
            <person name="Gellesch M."/>
            <person name="Goldberg J."/>
            <person name="Griggs A."/>
            <person name="Gujja S."/>
            <person name="Heiman D."/>
            <person name="Hepburn T."/>
            <person name="Howarth C."/>
            <person name="Jen D."/>
            <person name="Larson L."/>
            <person name="Lewis B."/>
            <person name="Mehta T."/>
            <person name="Park D."/>
            <person name="Pearson M."/>
            <person name="Roberts A."/>
            <person name="Saif S."/>
            <person name="Shenoy N."/>
            <person name="Sisk P."/>
            <person name="Stolte C."/>
            <person name="Sykes S."/>
            <person name="Thomson T."/>
            <person name="Walk T."/>
            <person name="White J."/>
            <person name="Yandava C."/>
            <person name="Burger G."/>
            <person name="Gray M.W."/>
            <person name="Holland P.W.H."/>
            <person name="King N."/>
            <person name="Lang F.B.F."/>
            <person name="Roger A.J."/>
            <person name="Ruiz-Trillo I."/>
            <person name="Lander E."/>
            <person name="Nusbaum C."/>
        </authorList>
    </citation>
    <scope>NUCLEOTIDE SEQUENCE [LARGE SCALE GENOMIC DNA]</scope>
    <source>
        <strain evidence="6 7">DAOM BR117</strain>
    </source>
</reference>
<keyword evidence="7" id="KW-1185">Reference proteome</keyword>